<sequence>MQSYDELFRFAIVQRALACFNETSNIQFKSLAISCIAGFEYQIVVEFAIFFGATSREAGIGELYWTEASAGYHYDASDLAITNPLSALDAQCTEAHRDKEWHKLGKEMFWTHTRGDTFLKEKDTSKESAVKLTQTEKLTSEFALAEGLNGITKLIVLRACLPGPALKAIEGVRFALRTTRNMMNVKACSNEGAGELTRLHDELNRHFLELKALRKEVNCDLKWFSRYSANSEGVAPI</sequence>
<evidence type="ECO:0000313" key="1">
    <source>
        <dbReference type="EMBL" id="KRY55780.1"/>
    </source>
</evidence>
<evidence type="ECO:0000313" key="2">
    <source>
        <dbReference type="Proteomes" id="UP000054653"/>
    </source>
</evidence>
<accession>A0A0V1D2W0</accession>
<reference evidence="1 2" key="1">
    <citation type="submission" date="2015-01" db="EMBL/GenBank/DDBJ databases">
        <title>Evolution of Trichinella species and genotypes.</title>
        <authorList>
            <person name="Korhonen P.K."/>
            <person name="Edoardo P."/>
            <person name="Giuseppe L.R."/>
            <person name="Gasser R.B."/>
        </authorList>
    </citation>
    <scope>NUCLEOTIDE SEQUENCE [LARGE SCALE GENOMIC DNA]</scope>
    <source>
        <strain evidence="1">ISS120</strain>
    </source>
</reference>
<dbReference type="AlphaFoldDB" id="A0A0V1D2W0"/>
<protein>
    <submittedName>
        <fullName evidence="1">Uncharacterized protein</fullName>
    </submittedName>
</protein>
<name>A0A0V1D2W0_TRIBR</name>
<keyword evidence="2" id="KW-1185">Reference proteome</keyword>
<gene>
    <name evidence="1" type="ORF">T03_3191</name>
</gene>
<dbReference type="EMBL" id="JYDI01000050">
    <property type="protein sequence ID" value="KRY55780.1"/>
    <property type="molecule type" value="Genomic_DNA"/>
</dbReference>
<proteinExistence type="predicted"/>
<comment type="caution">
    <text evidence="1">The sequence shown here is derived from an EMBL/GenBank/DDBJ whole genome shotgun (WGS) entry which is preliminary data.</text>
</comment>
<organism evidence="1 2">
    <name type="scientific">Trichinella britovi</name>
    <name type="common">Parasitic roundworm</name>
    <dbReference type="NCBI Taxonomy" id="45882"/>
    <lineage>
        <taxon>Eukaryota</taxon>
        <taxon>Metazoa</taxon>
        <taxon>Ecdysozoa</taxon>
        <taxon>Nematoda</taxon>
        <taxon>Enoplea</taxon>
        <taxon>Dorylaimia</taxon>
        <taxon>Trichinellida</taxon>
        <taxon>Trichinellidae</taxon>
        <taxon>Trichinella</taxon>
    </lineage>
</organism>
<dbReference type="Proteomes" id="UP000054653">
    <property type="component" value="Unassembled WGS sequence"/>
</dbReference>